<organism evidence="9 10">
    <name type="scientific">Methylobacterium aquaticum</name>
    <dbReference type="NCBI Taxonomy" id="270351"/>
    <lineage>
        <taxon>Bacteria</taxon>
        <taxon>Pseudomonadati</taxon>
        <taxon>Pseudomonadota</taxon>
        <taxon>Alphaproteobacteria</taxon>
        <taxon>Hyphomicrobiales</taxon>
        <taxon>Methylobacteriaceae</taxon>
        <taxon>Methylobacterium</taxon>
    </lineage>
</organism>
<evidence type="ECO:0000256" key="2">
    <source>
        <dbReference type="ARBA" id="ARBA00005628"/>
    </source>
</evidence>
<comment type="similarity">
    <text evidence="2">Belongs to the GmhB family.</text>
</comment>
<dbReference type="InterPro" id="IPR005835">
    <property type="entry name" value="NTP_transferase_dom"/>
</dbReference>
<keyword evidence="5" id="KW-0378">Hydrolase</keyword>
<keyword evidence="4" id="KW-0479">Metal-binding</keyword>
<dbReference type="Pfam" id="PF00483">
    <property type="entry name" value="NTP_transferase"/>
    <property type="match status" value="1"/>
</dbReference>
<evidence type="ECO:0000313" key="9">
    <source>
        <dbReference type="EMBL" id="KMO37908.1"/>
    </source>
</evidence>
<evidence type="ECO:0000313" key="10">
    <source>
        <dbReference type="Proteomes" id="UP000035929"/>
    </source>
</evidence>
<dbReference type="InterPro" id="IPR029044">
    <property type="entry name" value="Nucleotide-diphossugar_trans"/>
</dbReference>
<dbReference type="InterPro" id="IPR006549">
    <property type="entry name" value="HAD-SF_hydro_IIIA"/>
</dbReference>
<keyword evidence="3" id="KW-0963">Cytoplasm</keyword>
<dbReference type="GO" id="GO:0016791">
    <property type="term" value="F:phosphatase activity"/>
    <property type="evidence" value="ECO:0007669"/>
    <property type="project" value="InterPro"/>
</dbReference>
<dbReference type="SUPFAM" id="SSF56784">
    <property type="entry name" value="HAD-like"/>
    <property type="match status" value="1"/>
</dbReference>
<evidence type="ECO:0000259" key="8">
    <source>
        <dbReference type="Pfam" id="PF00483"/>
    </source>
</evidence>
<protein>
    <recommendedName>
        <fullName evidence="7">D,D-heptose 1,7-bisphosphate phosphatase</fullName>
    </recommendedName>
</protein>
<dbReference type="GO" id="GO:0005975">
    <property type="term" value="P:carbohydrate metabolic process"/>
    <property type="evidence" value="ECO:0007669"/>
    <property type="project" value="InterPro"/>
</dbReference>
<dbReference type="CDD" id="cd07503">
    <property type="entry name" value="HAD_HisB-N"/>
    <property type="match status" value="1"/>
</dbReference>
<reference evidence="9 10" key="1">
    <citation type="submission" date="2015-03" db="EMBL/GenBank/DDBJ databases">
        <title>Genome sequencing of Methylobacterium aquaticum DSM16371 type strain.</title>
        <authorList>
            <person name="Chaudhry V."/>
            <person name="Patil P.B."/>
        </authorList>
    </citation>
    <scope>NUCLEOTIDE SEQUENCE [LARGE SCALE GENOMIC DNA]</scope>
    <source>
        <strain evidence="9 10">DSM 16371</strain>
    </source>
</reference>
<dbReference type="InterPro" id="IPR036412">
    <property type="entry name" value="HAD-like_sf"/>
</dbReference>
<dbReference type="PATRIC" id="fig|270351.6.peg.6111"/>
<evidence type="ECO:0000256" key="1">
    <source>
        <dbReference type="ARBA" id="ARBA00004496"/>
    </source>
</evidence>
<keyword evidence="6" id="KW-0119">Carbohydrate metabolism</keyword>
<comment type="subcellular location">
    <subcellularLocation>
        <location evidence="1">Cytoplasm</location>
    </subcellularLocation>
</comment>
<evidence type="ECO:0000256" key="5">
    <source>
        <dbReference type="ARBA" id="ARBA00022801"/>
    </source>
</evidence>
<evidence type="ECO:0000256" key="3">
    <source>
        <dbReference type="ARBA" id="ARBA00022490"/>
    </source>
</evidence>
<dbReference type="Gene3D" id="3.40.50.1000">
    <property type="entry name" value="HAD superfamily/HAD-like"/>
    <property type="match status" value="1"/>
</dbReference>
<comment type="caution">
    <text evidence="9">The sequence shown here is derived from an EMBL/GenBank/DDBJ whole genome shotgun (WGS) entry which is preliminary data.</text>
</comment>
<proteinExistence type="inferred from homology"/>
<dbReference type="PANTHER" id="PTHR42891:SF1">
    <property type="entry name" value="D-GLYCERO-BETA-D-MANNO-HEPTOSE-1,7-BISPHOSPHATE 7-PHOSPHATASE"/>
    <property type="match status" value="1"/>
</dbReference>
<accession>A0A0J6SX47</accession>
<sequence>MMTATQTRPTDIRQAVILCGGIGSRLGALTEAALKPLLPVAETPFLERLLFEIGRFGLDRILFLAAHRADDIRAFAAEACPRLGLTFEIAVEPDRAGTGGALWHARDHLDPVFFLFNGDSWFDVNLLDLATRLEPDDLAVLALREVEDAARYGTVTVDGPRVRRFAEKTGSSAPGLVNGGIYVVRRDLVDALSPSCSLEANGLAPLAETGRIAGRRYDGFFIDIGIPSDFERAQHAIPAAQRRPAVFLDRDGVLNEDRHYVGEIERFCWLPGAQEAVKTLNDAGVFVFVVTNQAGVARGFYDEAAVNRLHAFMQAELRTIGAHIDAFRYCPYHPDGTVLAYARPSDWRKPAPGMILDLLSHWPVDTARSFLVGDQDHDVAAAHAAGLAGYKIAGGESLDELVRARLASA</sequence>
<dbReference type="Gene3D" id="3.90.550.10">
    <property type="entry name" value="Spore Coat Polysaccharide Biosynthesis Protein SpsA, Chain A"/>
    <property type="match status" value="1"/>
</dbReference>
<name>A0A0J6SX47_9HYPH</name>
<dbReference type="NCBIfam" id="TIGR01662">
    <property type="entry name" value="HAD-SF-IIIA"/>
    <property type="match status" value="1"/>
</dbReference>
<evidence type="ECO:0000256" key="7">
    <source>
        <dbReference type="ARBA" id="ARBA00031828"/>
    </source>
</evidence>
<dbReference type="EMBL" id="LABX01000051">
    <property type="protein sequence ID" value="KMO37908.1"/>
    <property type="molecule type" value="Genomic_DNA"/>
</dbReference>
<dbReference type="Pfam" id="PF13242">
    <property type="entry name" value="Hydrolase_like"/>
    <property type="match status" value="1"/>
</dbReference>
<dbReference type="AlphaFoldDB" id="A0A0J6SX47"/>
<dbReference type="InterPro" id="IPR006543">
    <property type="entry name" value="Histidinol-phos"/>
</dbReference>
<evidence type="ECO:0000256" key="6">
    <source>
        <dbReference type="ARBA" id="ARBA00023277"/>
    </source>
</evidence>
<dbReference type="InterPro" id="IPR023214">
    <property type="entry name" value="HAD_sf"/>
</dbReference>
<dbReference type="GO" id="GO:0005737">
    <property type="term" value="C:cytoplasm"/>
    <property type="evidence" value="ECO:0007669"/>
    <property type="project" value="UniProtKB-SubCell"/>
</dbReference>
<dbReference type="GO" id="GO:0046872">
    <property type="term" value="F:metal ion binding"/>
    <property type="evidence" value="ECO:0007669"/>
    <property type="project" value="UniProtKB-KW"/>
</dbReference>
<dbReference type="SUPFAM" id="SSF53448">
    <property type="entry name" value="Nucleotide-diphospho-sugar transferases"/>
    <property type="match status" value="1"/>
</dbReference>
<feature type="domain" description="Nucleotidyl transferase" evidence="8">
    <location>
        <begin position="15"/>
        <end position="199"/>
    </location>
</feature>
<dbReference type="NCBIfam" id="TIGR01656">
    <property type="entry name" value="Histidinol-ppas"/>
    <property type="match status" value="1"/>
</dbReference>
<gene>
    <name evidence="9" type="ORF">VP06_07245</name>
</gene>
<evidence type="ECO:0000256" key="4">
    <source>
        <dbReference type="ARBA" id="ARBA00022723"/>
    </source>
</evidence>
<dbReference type="InterPro" id="IPR004446">
    <property type="entry name" value="Heptose_bisP_phosphatase"/>
</dbReference>
<dbReference type="PANTHER" id="PTHR42891">
    <property type="entry name" value="D-GLYCERO-BETA-D-MANNO-HEPTOSE-1,7-BISPHOSPHATE 7-PHOSPHATASE"/>
    <property type="match status" value="1"/>
</dbReference>
<dbReference type="Proteomes" id="UP000035929">
    <property type="component" value="Unassembled WGS sequence"/>
</dbReference>